<gene>
    <name evidence="1" type="ordered locus">KNP414_05653</name>
</gene>
<dbReference type="KEGG" id="pms:KNP414_05653"/>
<proteinExistence type="predicted"/>
<dbReference type="EMBL" id="CP002869">
    <property type="protein sequence ID" value="AEI44177.1"/>
    <property type="molecule type" value="Genomic_DNA"/>
</dbReference>
<evidence type="ECO:0000313" key="1">
    <source>
        <dbReference type="EMBL" id="AEI44177.1"/>
    </source>
</evidence>
<reference evidence="2" key="1">
    <citation type="submission" date="2011-06" db="EMBL/GenBank/DDBJ databases">
        <title>Complete genome sequence of Paenibacillus mucilaginosus KNP414.</title>
        <authorList>
            <person name="Wang J."/>
            <person name="Hu S."/>
            <person name="Hu X."/>
            <person name="Zhang B."/>
            <person name="Dong D."/>
            <person name="Zhang S."/>
            <person name="Zhao K."/>
            <person name="Wu D."/>
        </authorList>
    </citation>
    <scope>NUCLEOTIDE SEQUENCE [LARGE SCALE GENOMIC DNA]</scope>
    <source>
        <strain evidence="2">KNP414</strain>
    </source>
</reference>
<dbReference type="HOGENOM" id="CLU_1693731_0_0_9"/>
<dbReference type="AlphaFoldDB" id="F8FLQ0"/>
<accession>F8FLQ0</accession>
<reference evidence="1 2" key="2">
    <citation type="journal article" date="2013" name="Genome Announc.">
        <title>Genome Sequence of Growth-Improving Paenibacillus mucilaginosus Strain KNP414.</title>
        <authorList>
            <person name="Lu J.J."/>
            <person name="Wang J.F."/>
            <person name="Hu X.F."/>
        </authorList>
    </citation>
    <scope>NUCLEOTIDE SEQUENCE [LARGE SCALE GENOMIC DNA]</scope>
    <source>
        <strain evidence="1 2">KNP414</strain>
    </source>
</reference>
<dbReference type="RefSeq" id="WP_013919330.1">
    <property type="nucleotide sequence ID" value="NC_015690.1"/>
</dbReference>
<sequence>MIQIFDDHKGDEFFDIGEMISVSTYHLDAEERVPGLKGRAVDWDHWYKSWAAMASGESYLIPTHLKIIAVDGRTAVIPWDRLRDAMFVYETPENGTLETIQFVVPGEDERMNLPNVMQLNMIYNMELSGEPEYGRVDEANTANPLFSEAKGGMAK</sequence>
<protein>
    <submittedName>
        <fullName evidence="1">Uncharacterized protein</fullName>
    </submittedName>
</protein>
<organism evidence="1 2">
    <name type="scientific">Paenibacillus mucilaginosus (strain KNP414)</name>
    <dbReference type="NCBI Taxonomy" id="1036673"/>
    <lineage>
        <taxon>Bacteria</taxon>
        <taxon>Bacillati</taxon>
        <taxon>Bacillota</taxon>
        <taxon>Bacilli</taxon>
        <taxon>Bacillales</taxon>
        <taxon>Paenibacillaceae</taxon>
        <taxon>Paenibacillus</taxon>
    </lineage>
</organism>
<name>F8FLQ0_PAEMK</name>
<evidence type="ECO:0000313" key="2">
    <source>
        <dbReference type="Proteomes" id="UP000006620"/>
    </source>
</evidence>
<dbReference type="Proteomes" id="UP000006620">
    <property type="component" value="Chromosome"/>
</dbReference>
<dbReference type="PATRIC" id="fig|1036673.3.peg.5246"/>